<dbReference type="InterPro" id="IPR041686">
    <property type="entry name" value="Znf-CCCH_3"/>
</dbReference>
<keyword evidence="1" id="KW-0479">Metal-binding</keyword>
<dbReference type="Pfam" id="PF15663">
    <property type="entry name" value="zf-CCCH_3"/>
    <property type="match status" value="1"/>
</dbReference>
<dbReference type="PANTHER" id="PTHR15725:SF14">
    <property type="entry name" value="ZINC FINGER CCCH DOMAIN-CONTAINING PROTEIN 11A"/>
    <property type="match status" value="1"/>
</dbReference>
<evidence type="ECO:0000313" key="4">
    <source>
        <dbReference type="EMBL" id="ACO10424.1"/>
    </source>
</evidence>
<sequence length="130" mass="14479">MEDCYFFYDSECSKGPSCPFRHEPLALHSGVVCSFWRRGNCSKLPCHTDMQNRLHRPPVSPPFPATGNLNLGDVVRPAAPSFTRVQPFLQAPLPGPKSSSTRQRSMRSELSLHKKWRQSGSSSLPAPESP</sequence>
<dbReference type="Gene3D" id="4.10.1000.10">
    <property type="entry name" value="Zinc finger, CCCH-type"/>
    <property type="match status" value="1"/>
</dbReference>
<organism evidence="4">
    <name type="scientific">Caligus rogercresseyi</name>
    <name type="common">Sea louse</name>
    <dbReference type="NCBI Taxonomy" id="217165"/>
    <lineage>
        <taxon>Eukaryota</taxon>
        <taxon>Metazoa</taxon>
        <taxon>Ecdysozoa</taxon>
        <taxon>Arthropoda</taxon>
        <taxon>Crustacea</taxon>
        <taxon>Multicrustacea</taxon>
        <taxon>Hexanauplia</taxon>
        <taxon>Copepoda</taxon>
        <taxon>Siphonostomatoida</taxon>
        <taxon>Caligidae</taxon>
        <taxon>Caligus</taxon>
    </lineage>
</organism>
<evidence type="ECO:0000259" key="3">
    <source>
        <dbReference type="PROSITE" id="PS50103"/>
    </source>
</evidence>
<accession>C1BN21</accession>
<keyword evidence="1" id="KW-0863">Zinc-finger</keyword>
<dbReference type="PANTHER" id="PTHR15725">
    <property type="entry name" value="ZN-FINGER, C-X8-C-X5-C-X3-H TYPE-CONTAINING"/>
    <property type="match status" value="1"/>
</dbReference>
<dbReference type="PROSITE" id="PS50103">
    <property type="entry name" value="ZF_C3H1"/>
    <property type="match status" value="1"/>
</dbReference>
<dbReference type="GO" id="GO:0008270">
    <property type="term" value="F:zinc ion binding"/>
    <property type="evidence" value="ECO:0007669"/>
    <property type="project" value="UniProtKB-KW"/>
</dbReference>
<evidence type="ECO:0000256" key="1">
    <source>
        <dbReference type="PROSITE-ProRule" id="PRU00723"/>
    </source>
</evidence>
<reference evidence="4" key="1">
    <citation type="submission" date="2009-03" db="EMBL/GenBank/DDBJ databases">
        <title>Caligus rogercresseyi ESTs and full-length cDNAs.</title>
        <authorList>
            <person name="Yasuike M."/>
            <person name="von Schalburg K."/>
            <person name="Cooper G."/>
            <person name="Leong J."/>
            <person name="Jones S.R.M."/>
            <person name="Koop B.F."/>
        </authorList>
    </citation>
    <scope>NUCLEOTIDE SEQUENCE</scope>
    <source>
        <tissue evidence="4">Whole body</tissue>
    </source>
</reference>
<dbReference type="EMBL" id="BT076000">
    <property type="protein sequence ID" value="ACO10424.1"/>
    <property type="molecule type" value="mRNA"/>
</dbReference>
<proteinExistence type="evidence at transcript level"/>
<feature type="domain" description="C3H1-type" evidence="3">
    <location>
        <begin position="1"/>
        <end position="25"/>
    </location>
</feature>
<gene>
    <name evidence="4" type="primary">ZC11A</name>
</gene>
<protein>
    <submittedName>
        <fullName evidence="4">Zinc finger CCCH domain-containing protein 11A</fullName>
    </submittedName>
</protein>
<name>C1BN21_CALRO</name>
<feature type="zinc finger region" description="C3H1-type" evidence="1">
    <location>
        <begin position="1"/>
        <end position="25"/>
    </location>
</feature>
<dbReference type="AlphaFoldDB" id="C1BN21"/>
<dbReference type="InterPro" id="IPR000571">
    <property type="entry name" value="Znf_CCCH"/>
</dbReference>
<keyword evidence="1" id="KW-0862">Zinc</keyword>
<feature type="region of interest" description="Disordered" evidence="2">
    <location>
        <begin position="85"/>
        <end position="130"/>
    </location>
</feature>
<evidence type="ECO:0000256" key="2">
    <source>
        <dbReference type="SAM" id="MobiDB-lite"/>
    </source>
</evidence>